<feature type="compositionally biased region" description="Low complexity" evidence="1">
    <location>
        <begin position="212"/>
        <end position="226"/>
    </location>
</feature>
<accession>A0ABQ4ZB38</accession>
<proteinExistence type="predicted"/>
<reference evidence="2" key="2">
    <citation type="submission" date="2022-01" db="EMBL/GenBank/DDBJ databases">
        <authorList>
            <person name="Yamashiro T."/>
            <person name="Shiraishi A."/>
            <person name="Satake H."/>
            <person name="Nakayama K."/>
        </authorList>
    </citation>
    <scope>NUCLEOTIDE SEQUENCE</scope>
</reference>
<gene>
    <name evidence="2" type="ORF">Tco_0770055</name>
</gene>
<feature type="compositionally biased region" description="Basic and acidic residues" evidence="1">
    <location>
        <begin position="197"/>
        <end position="207"/>
    </location>
</feature>
<evidence type="ECO:0000256" key="1">
    <source>
        <dbReference type="SAM" id="MobiDB-lite"/>
    </source>
</evidence>
<dbReference type="EMBL" id="BQNB010011197">
    <property type="protein sequence ID" value="GJS87419.1"/>
    <property type="molecule type" value="Genomic_DNA"/>
</dbReference>
<evidence type="ECO:0000313" key="3">
    <source>
        <dbReference type="Proteomes" id="UP001151760"/>
    </source>
</evidence>
<reference evidence="2" key="1">
    <citation type="journal article" date="2022" name="Int. J. Mol. Sci.">
        <title>Draft Genome of Tanacetum Coccineum: Genomic Comparison of Closely Related Tanacetum-Family Plants.</title>
        <authorList>
            <person name="Yamashiro T."/>
            <person name="Shiraishi A."/>
            <person name="Nakayama K."/>
            <person name="Satake H."/>
        </authorList>
    </citation>
    <scope>NUCLEOTIDE SEQUENCE</scope>
</reference>
<sequence length="315" mass="36686">MLIEFVIQNQFFSYTLEEFGQILDIPFKGECSFTDKWSLDDLQFSVPTGDPYQTNPPCPDEIKKYVQEKWEGQVTRIRHDKVIDVEDNQILTREIVTIIKYWVKIIWENVFCLGGNRDHVPACLCHMLYYIARSEQYNLAYFITKRMEFVTKQPRLILPYGMLLTRLFKYVMSKSPELSNDHYVLCDSVMYPLTAQQERKTRKDYGTRRGRSSTSFSSAFGQPSSSHPNDDDNDGNDEATSRASTRSPTRFVNSLSNNIPQIFSNPPDIDPNMETFYTRQIEILNHQVQLQDEQRGGIMSIEKGIKNLLRGKKKK</sequence>
<feature type="region of interest" description="Disordered" evidence="1">
    <location>
        <begin position="197"/>
        <end position="271"/>
    </location>
</feature>
<evidence type="ECO:0000313" key="2">
    <source>
        <dbReference type="EMBL" id="GJS87419.1"/>
    </source>
</evidence>
<dbReference type="Proteomes" id="UP001151760">
    <property type="component" value="Unassembled WGS sequence"/>
</dbReference>
<name>A0ABQ4ZB38_9ASTR</name>
<feature type="compositionally biased region" description="Polar residues" evidence="1">
    <location>
        <begin position="241"/>
        <end position="264"/>
    </location>
</feature>
<protein>
    <submittedName>
        <fullName evidence="2">Uncharacterized protein</fullName>
    </submittedName>
</protein>
<organism evidence="2 3">
    <name type="scientific">Tanacetum coccineum</name>
    <dbReference type="NCBI Taxonomy" id="301880"/>
    <lineage>
        <taxon>Eukaryota</taxon>
        <taxon>Viridiplantae</taxon>
        <taxon>Streptophyta</taxon>
        <taxon>Embryophyta</taxon>
        <taxon>Tracheophyta</taxon>
        <taxon>Spermatophyta</taxon>
        <taxon>Magnoliopsida</taxon>
        <taxon>eudicotyledons</taxon>
        <taxon>Gunneridae</taxon>
        <taxon>Pentapetalae</taxon>
        <taxon>asterids</taxon>
        <taxon>campanulids</taxon>
        <taxon>Asterales</taxon>
        <taxon>Asteraceae</taxon>
        <taxon>Asteroideae</taxon>
        <taxon>Anthemideae</taxon>
        <taxon>Anthemidinae</taxon>
        <taxon>Tanacetum</taxon>
    </lineage>
</organism>
<keyword evidence="3" id="KW-1185">Reference proteome</keyword>
<comment type="caution">
    <text evidence="2">The sequence shown here is derived from an EMBL/GenBank/DDBJ whole genome shotgun (WGS) entry which is preliminary data.</text>
</comment>